<dbReference type="InterPro" id="IPR018501">
    <property type="entry name" value="DDT_dom"/>
</dbReference>
<dbReference type="OMA" id="DNPCARC"/>
<feature type="compositionally biased region" description="Basic and acidic residues" evidence="3">
    <location>
        <begin position="228"/>
        <end position="242"/>
    </location>
</feature>
<evidence type="ECO:0000259" key="4">
    <source>
        <dbReference type="Pfam" id="PF02791"/>
    </source>
</evidence>
<feature type="region of interest" description="Disordered" evidence="3">
    <location>
        <begin position="1"/>
        <end position="23"/>
    </location>
</feature>
<reference evidence="5" key="1">
    <citation type="submission" date="2022-11" db="UniProtKB">
        <authorList>
            <consortium name="EnsemblMetazoa"/>
        </authorList>
    </citation>
    <scope>IDENTIFICATION</scope>
</reference>
<feature type="domain" description="DDT" evidence="4">
    <location>
        <begin position="37"/>
        <end position="85"/>
    </location>
</feature>
<feature type="region of interest" description="Disordered" evidence="3">
    <location>
        <begin position="228"/>
        <end position="268"/>
    </location>
</feature>
<evidence type="ECO:0000256" key="3">
    <source>
        <dbReference type="SAM" id="MobiDB-lite"/>
    </source>
</evidence>
<dbReference type="InterPro" id="IPR028938">
    <property type="entry name" value="Rsf1-like"/>
</dbReference>
<keyword evidence="2" id="KW-0539">Nucleus</keyword>
<dbReference type="GO" id="GO:0042393">
    <property type="term" value="F:histone binding"/>
    <property type="evidence" value="ECO:0007669"/>
    <property type="project" value="TreeGrafter"/>
</dbReference>
<evidence type="ECO:0000256" key="2">
    <source>
        <dbReference type="ARBA" id="ARBA00023242"/>
    </source>
</evidence>
<dbReference type="PANTHER" id="PTHR14296">
    <property type="entry name" value="REMODELING AND SPACING FACTOR 1"/>
    <property type="match status" value="1"/>
</dbReference>
<evidence type="ECO:0000256" key="1">
    <source>
        <dbReference type="ARBA" id="ARBA00004123"/>
    </source>
</evidence>
<dbReference type="PANTHER" id="PTHR14296:SF16">
    <property type="entry name" value="REMODELING AND SPACING FACTOR 1"/>
    <property type="match status" value="1"/>
</dbReference>
<dbReference type="AlphaFoldDB" id="A0A913YQJ3"/>
<dbReference type="Pfam" id="PF02791">
    <property type="entry name" value="DDT"/>
    <property type="match status" value="1"/>
</dbReference>
<dbReference type="RefSeq" id="XP_028517424.1">
    <property type="nucleotide sequence ID" value="XM_028661623.1"/>
</dbReference>
<dbReference type="Proteomes" id="UP000887567">
    <property type="component" value="Unplaced"/>
</dbReference>
<dbReference type="OrthoDB" id="10055895at2759"/>
<evidence type="ECO:0000313" key="5">
    <source>
        <dbReference type="EnsemblMetazoa" id="XP_028517424.1"/>
    </source>
</evidence>
<dbReference type="GO" id="GO:0045892">
    <property type="term" value="P:negative regulation of DNA-templated transcription"/>
    <property type="evidence" value="ECO:0007669"/>
    <property type="project" value="TreeGrafter"/>
</dbReference>
<accession>A0A913YQJ3</accession>
<sequence>MASTGSSDVENEEENTDQTLSPKKVGRAAEYPEFAIIWSYLENFCELLRFPELSLDGLEDAFNSHSPRNENCRQLEYLHKKLLVKLNRRFRPDKWEKALLKIAKEQNMLVSWDLENFGYDQLKIGTKLELFKMLLECQFDTNNKLKTVINKSYEADELRLTPFGHDMDGLLYWFHMDESGGVRLYSTEEDEVENESWKLLASDLEELENVIEYLIIKSETNPKDIVLAKREEERKKNEEKTKTSKKGKKSKKAAAKEEEDDNPCARCYSNVQPDSVSITVVNLKERKMTGL</sequence>
<proteinExistence type="predicted"/>
<comment type="subcellular location">
    <subcellularLocation>
        <location evidence="1">Nucleus</location>
    </subcellularLocation>
</comment>
<keyword evidence="6" id="KW-1185">Reference proteome</keyword>
<evidence type="ECO:0000313" key="6">
    <source>
        <dbReference type="Proteomes" id="UP000887567"/>
    </source>
</evidence>
<dbReference type="GeneID" id="110247433"/>
<dbReference type="GO" id="GO:0031213">
    <property type="term" value="C:RSF complex"/>
    <property type="evidence" value="ECO:0007669"/>
    <property type="project" value="InterPro"/>
</dbReference>
<feature type="compositionally biased region" description="Basic residues" evidence="3">
    <location>
        <begin position="243"/>
        <end position="253"/>
    </location>
</feature>
<dbReference type="KEGG" id="epa:110247433"/>
<protein>
    <recommendedName>
        <fullName evidence="4">DDT domain-containing protein</fullName>
    </recommendedName>
</protein>
<name>A0A913YQJ3_EXADI</name>
<organism evidence="5 6">
    <name type="scientific">Exaiptasia diaphana</name>
    <name type="common">Tropical sea anemone</name>
    <name type="synonym">Aiptasia pulchella</name>
    <dbReference type="NCBI Taxonomy" id="2652724"/>
    <lineage>
        <taxon>Eukaryota</taxon>
        <taxon>Metazoa</taxon>
        <taxon>Cnidaria</taxon>
        <taxon>Anthozoa</taxon>
        <taxon>Hexacorallia</taxon>
        <taxon>Actiniaria</taxon>
        <taxon>Aiptasiidae</taxon>
        <taxon>Exaiptasia</taxon>
    </lineage>
</organism>
<dbReference type="EnsemblMetazoa" id="XM_028661623.1">
    <property type="protein sequence ID" value="XP_028517424.1"/>
    <property type="gene ID" value="LOC110247433"/>
</dbReference>